<proteinExistence type="predicted"/>
<dbReference type="AlphaFoldDB" id="A0A161LPZ5"/>
<comment type="caution">
    <text evidence="1">The sequence shown here is derived from an EMBL/GenBank/DDBJ whole genome shotgun (WGS) entry which is preliminary data.</text>
</comment>
<protein>
    <submittedName>
        <fullName evidence="1">Methyl-accepting chemotaxis sensory transducer</fullName>
    </submittedName>
</protein>
<keyword evidence="2" id="KW-1185">Reference proteome</keyword>
<accession>A0A161LPZ5</accession>
<name>A0A161LPZ5_9ACTN</name>
<dbReference type="STRING" id="161355.PS9374_05997"/>
<reference evidence="1 2" key="1">
    <citation type="journal article" date="2016" name="Genome Announc.">
        <title>Draft Genome Sequence of Planomonospora sphaerica JCM9374, a Rare Actinomycete.</title>
        <authorList>
            <person name="Dohra H."/>
            <person name="Suzuki T."/>
            <person name="Inoue Y."/>
            <person name="Kodani S."/>
        </authorList>
    </citation>
    <scope>NUCLEOTIDE SEQUENCE [LARGE SCALE GENOMIC DNA]</scope>
    <source>
        <strain evidence="1 2">JCM 9374</strain>
    </source>
</reference>
<dbReference type="Proteomes" id="UP000077701">
    <property type="component" value="Unassembled WGS sequence"/>
</dbReference>
<sequence>MNRNVADAAASSDEIAANIAGVAQATAVTTEGVAESRHAAAELAGMSRSLRDLVGGFTV</sequence>
<evidence type="ECO:0000313" key="2">
    <source>
        <dbReference type="Proteomes" id="UP000077701"/>
    </source>
</evidence>
<dbReference type="EMBL" id="BDCX01000017">
    <property type="protein sequence ID" value="GAT70315.1"/>
    <property type="molecule type" value="Genomic_DNA"/>
</dbReference>
<dbReference type="Gene3D" id="1.10.287.950">
    <property type="entry name" value="Methyl-accepting chemotaxis protein"/>
    <property type="match status" value="1"/>
</dbReference>
<gene>
    <name evidence="1" type="ORF">PS9374_05997</name>
</gene>
<evidence type="ECO:0000313" key="1">
    <source>
        <dbReference type="EMBL" id="GAT70315.1"/>
    </source>
</evidence>
<organism evidence="1 2">
    <name type="scientific">Planomonospora sphaerica</name>
    <dbReference type="NCBI Taxonomy" id="161355"/>
    <lineage>
        <taxon>Bacteria</taxon>
        <taxon>Bacillati</taxon>
        <taxon>Actinomycetota</taxon>
        <taxon>Actinomycetes</taxon>
        <taxon>Streptosporangiales</taxon>
        <taxon>Streptosporangiaceae</taxon>
        <taxon>Planomonospora</taxon>
    </lineage>
</organism>
<reference evidence="2" key="2">
    <citation type="submission" date="2016-04" db="EMBL/GenBank/DDBJ databases">
        <title>Planomonospora sphaerica JCM9374 whole genome shotgun sequence.</title>
        <authorList>
            <person name="Suzuki T."/>
            <person name="Dohra H."/>
            <person name="Kodani S."/>
        </authorList>
    </citation>
    <scope>NUCLEOTIDE SEQUENCE [LARGE SCALE GENOMIC DNA]</scope>
    <source>
        <strain evidence="2">JCM 9374</strain>
    </source>
</reference>